<dbReference type="AlphaFoldDB" id="A0A377DB19"/>
<accession>A0A377DB19</accession>
<dbReference type="InterPro" id="IPR000160">
    <property type="entry name" value="GGDEF_dom"/>
</dbReference>
<dbReference type="PROSITE" id="PS50883">
    <property type="entry name" value="EAL"/>
    <property type="match status" value="1"/>
</dbReference>
<evidence type="ECO:0000313" key="3">
    <source>
        <dbReference type="EMBL" id="STM18181.1"/>
    </source>
</evidence>
<proteinExistence type="predicted"/>
<gene>
    <name evidence="3" type="primary">yhjK_3</name>
    <name evidence="3" type="ORF">NCTC7922_04364</name>
</gene>
<sequence>MEMLEQVVARKQTTALMIITCETLRDTAGVLKEAQREILLLTLVEKLKSVLSPRMILAQISGYDFAVIANGVQEPWHAITLGQQVLTIMSERCRLNVFNSVRTVALAWRCFYGDLTAEQLYSRAISAAFTARHKGKNQIQFFDPQQMEAAQQRLTEESDILNALENHQFAIWLQPQVEMTSG</sequence>
<dbReference type="Gene3D" id="3.30.70.270">
    <property type="match status" value="1"/>
</dbReference>
<dbReference type="SMART" id="SM00267">
    <property type="entry name" value="GGDEF"/>
    <property type="match status" value="1"/>
</dbReference>
<feature type="domain" description="EAL" evidence="1">
    <location>
        <begin position="153"/>
        <end position="182"/>
    </location>
</feature>
<dbReference type="EMBL" id="UGFC01000006">
    <property type="protein sequence ID" value="STM18181.1"/>
    <property type="molecule type" value="Genomic_DNA"/>
</dbReference>
<dbReference type="PROSITE" id="PS50887">
    <property type="entry name" value="GGDEF"/>
    <property type="match status" value="1"/>
</dbReference>
<dbReference type="InterPro" id="IPR043128">
    <property type="entry name" value="Rev_trsase/Diguanyl_cyclase"/>
</dbReference>
<feature type="domain" description="GGDEF" evidence="2">
    <location>
        <begin position="12"/>
        <end position="144"/>
    </location>
</feature>
<organism evidence="3 4">
    <name type="scientific">Escherichia coli</name>
    <dbReference type="NCBI Taxonomy" id="562"/>
    <lineage>
        <taxon>Bacteria</taxon>
        <taxon>Pseudomonadati</taxon>
        <taxon>Pseudomonadota</taxon>
        <taxon>Gammaproteobacteria</taxon>
        <taxon>Enterobacterales</taxon>
        <taxon>Enterobacteriaceae</taxon>
        <taxon>Escherichia</taxon>
    </lineage>
</organism>
<dbReference type="SUPFAM" id="SSF55073">
    <property type="entry name" value="Nucleotide cyclase"/>
    <property type="match status" value="1"/>
</dbReference>
<dbReference type="Proteomes" id="UP000254174">
    <property type="component" value="Unassembled WGS sequence"/>
</dbReference>
<reference evidence="3 4" key="1">
    <citation type="submission" date="2018-06" db="EMBL/GenBank/DDBJ databases">
        <authorList>
            <consortium name="Pathogen Informatics"/>
            <person name="Doyle S."/>
        </authorList>
    </citation>
    <scope>NUCLEOTIDE SEQUENCE [LARGE SCALE GENOMIC DNA]</scope>
    <source>
        <strain evidence="3 4">NCTC7922</strain>
    </source>
</reference>
<dbReference type="InterPro" id="IPR029787">
    <property type="entry name" value="Nucleotide_cyclase"/>
</dbReference>
<dbReference type="GO" id="GO:0071111">
    <property type="term" value="F:cyclic-guanylate-specific phosphodiesterase activity"/>
    <property type="evidence" value="ECO:0007669"/>
    <property type="project" value="InterPro"/>
</dbReference>
<evidence type="ECO:0000313" key="4">
    <source>
        <dbReference type="Proteomes" id="UP000254174"/>
    </source>
</evidence>
<evidence type="ECO:0000259" key="1">
    <source>
        <dbReference type="PROSITE" id="PS50883"/>
    </source>
</evidence>
<evidence type="ECO:0000259" key="2">
    <source>
        <dbReference type="PROSITE" id="PS50887"/>
    </source>
</evidence>
<protein>
    <submittedName>
        <fullName evidence="3">Putative diguanylate cyclase</fullName>
    </submittedName>
</protein>
<dbReference type="InterPro" id="IPR050706">
    <property type="entry name" value="Cyclic-di-GMP_PDE-like"/>
</dbReference>
<dbReference type="PANTHER" id="PTHR33121:SF77">
    <property type="entry name" value="CYCLIC DI-GMP PHOSPHODIESTERASE PDEK-RELATED"/>
    <property type="match status" value="1"/>
</dbReference>
<dbReference type="InterPro" id="IPR001633">
    <property type="entry name" value="EAL_dom"/>
</dbReference>
<name>A0A377DB19_ECOLX</name>
<dbReference type="PANTHER" id="PTHR33121">
    <property type="entry name" value="CYCLIC DI-GMP PHOSPHODIESTERASE PDEF"/>
    <property type="match status" value="1"/>
</dbReference>